<evidence type="ECO:0000256" key="3">
    <source>
        <dbReference type="SAM" id="MobiDB-lite"/>
    </source>
</evidence>
<sequence length="233" mass="25820">MKTEHAEAKQRLFDAAVSLFAREGYAAVGVREIAKTAGVNISSVSYYYGGKAGLLLAIIDETYSRYGRMLAEAGDDSTPAEEHVRRMVRGIVRFFRENTELGLVAFDSFPPVDDANTIALRVKWAEEIGARLAGFFGKLGLDTSDPVQMGVVRRSLPMSVKAFFEGIFALEQSGARDRLGPLPSLDDAFFEHYAEHLAELFLYGVTGMTRMSRERKSKRSSRGSKPRGRAKPR</sequence>
<dbReference type="PANTHER" id="PTHR30055">
    <property type="entry name" value="HTH-TYPE TRANSCRIPTIONAL REGULATOR RUTR"/>
    <property type="match status" value="1"/>
</dbReference>
<gene>
    <name evidence="5" type="ORF">FJY68_00845</name>
</gene>
<dbReference type="Gene3D" id="1.10.357.10">
    <property type="entry name" value="Tetracycline Repressor, domain 2"/>
    <property type="match status" value="1"/>
</dbReference>
<protein>
    <submittedName>
        <fullName evidence="5">TetR family transcriptional regulator</fullName>
    </submittedName>
</protein>
<feature type="compositionally biased region" description="Basic residues" evidence="3">
    <location>
        <begin position="213"/>
        <end position="233"/>
    </location>
</feature>
<dbReference type="SUPFAM" id="SSF46689">
    <property type="entry name" value="Homeodomain-like"/>
    <property type="match status" value="1"/>
</dbReference>
<dbReference type="EMBL" id="VGIR01000002">
    <property type="protein sequence ID" value="MBM3330378.1"/>
    <property type="molecule type" value="Genomic_DNA"/>
</dbReference>
<evidence type="ECO:0000313" key="6">
    <source>
        <dbReference type="Proteomes" id="UP000779900"/>
    </source>
</evidence>
<dbReference type="Proteomes" id="UP000779900">
    <property type="component" value="Unassembled WGS sequence"/>
</dbReference>
<dbReference type="Pfam" id="PF00440">
    <property type="entry name" value="TetR_N"/>
    <property type="match status" value="1"/>
</dbReference>
<dbReference type="Gene3D" id="1.10.10.60">
    <property type="entry name" value="Homeodomain-like"/>
    <property type="match status" value="1"/>
</dbReference>
<evidence type="ECO:0000259" key="4">
    <source>
        <dbReference type="PROSITE" id="PS50977"/>
    </source>
</evidence>
<dbReference type="AlphaFoldDB" id="A0A937XBJ8"/>
<feature type="DNA-binding region" description="H-T-H motif" evidence="2">
    <location>
        <begin position="29"/>
        <end position="48"/>
    </location>
</feature>
<proteinExistence type="predicted"/>
<dbReference type="InterPro" id="IPR050109">
    <property type="entry name" value="HTH-type_TetR-like_transc_reg"/>
</dbReference>
<dbReference type="InterPro" id="IPR001647">
    <property type="entry name" value="HTH_TetR"/>
</dbReference>
<accession>A0A937XBJ8</accession>
<feature type="domain" description="HTH tetR-type" evidence="4">
    <location>
        <begin position="6"/>
        <end position="66"/>
    </location>
</feature>
<dbReference type="PANTHER" id="PTHR30055:SF201">
    <property type="entry name" value="TRANSCRIPTIONAL REGULATORY PROTEIN"/>
    <property type="match status" value="1"/>
</dbReference>
<reference evidence="5" key="1">
    <citation type="submission" date="2019-03" db="EMBL/GenBank/DDBJ databases">
        <title>Lake Tanganyika Metagenome-Assembled Genomes (MAGs).</title>
        <authorList>
            <person name="Tran P."/>
        </authorList>
    </citation>
    <scope>NUCLEOTIDE SEQUENCE</scope>
    <source>
        <strain evidence="5">K_DeepCast_150m_m2_040</strain>
    </source>
</reference>
<dbReference type="GO" id="GO:0003700">
    <property type="term" value="F:DNA-binding transcription factor activity"/>
    <property type="evidence" value="ECO:0007669"/>
    <property type="project" value="TreeGrafter"/>
</dbReference>
<name>A0A937XBJ8_UNCW3</name>
<evidence type="ECO:0000256" key="1">
    <source>
        <dbReference type="ARBA" id="ARBA00023125"/>
    </source>
</evidence>
<dbReference type="PRINTS" id="PR00455">
    <property type="entry name" value="HTHTETR"/>
</dbReference>
<dbReference type="PROSITE" id="PS50977">
    <property type="entry name" value="HTH_TETR_2"/>
    <property type="match status" value="1"/>
</dbReference>
<keyword evidence="1 2" id="KW-0238">DNA-binding</keyword>
<dbReference type="GO" id="GO:0000976">
    <property type="term" value="F:transcription cis-regulatory region binding"/>
    <property type="evidence" value="ECO:0007669"/>
    <property type="project" value="TreeGrafter"/>
</dbReference>
<evidence type="ECO:0000256" key="2">
    <source>
        <dbReference type="PROSITE-ProRule" id="PRU00335"/>
    </source>
</evidence>
<comment type="caution">
    <text evidence="5">The sequence shown here is derived from an EMBL/GenBank/DDBJ whole genome shotgun (WGS) entry which is preliminary data.</text>
</comment>
<organism evidence="5 6">
    <name type="scientific">candidate division WOR-3 bacterium</name>
    <dbReference type="NCBI Taxonomy" id="2052148"/>
    <lineage>
        <taxon>Bacteria</taxon>
        <taxon>Bacteria division WOR-3</taxon>
    </lineage>
</organism>
<evidence type="ECO:0000313" key="5">
    <source>
        <dbReference type="EMBL" id="MBM3330378.1"/>
    </source>
</evidence>
<feature type="region of interest" description="Disordered" evidence="3">
    <location>
        <begin position="212"/>
        <end position="233"/>
    </location>
</feature>
<dbReference type="InterPro" id="IPR009057">
    <property type="entry name" value="Homeodomain-like_sf"/>
</dbReference>